<dbReference type="GO" id="GO:0045275">
    <property type="term" value="C:respiratory chain complex III"/>
    <property type="evidence" value="ECO:0000318"/>
    <property type="project" value="GO_Central"/>
</dbReference>
<dbReference type="SUPFAM" id="SSF50022">
    <property type="entry name" value="ISP domain"/>
    <property type="match status" value="1"/>
</dbReference>
<protein>
    <recommendedName>
        <fullName evidence="12">Cytochrome b-c1 complex subunit Rieske, mitochondrial</fullName>
    </recommendedName>
</protein>
<dbReference type="InterPro" id="IPR036922">
    <property type="entry name" value="Rieske_2Fe-2S_sf"/>
</dbReference>
<dbReference type="InterPro" id="IPR014349">
    <property type="entry name" value="Rieske_Fe-S_prot"/>
</dbReference>
<keyword evidence="10" id="KW-1015">Disulfide bond</keyword>
<dbReference type="InterPro" id="IPR017941">
    <property type="entry name" value="Rieske_2Fe-2S"/>
</dbReference>
<dbReference type="CDD" id="cd03470">
    <property type="entry name" value="Rieske_cytochrome_bc1"/>
    <property type="match status" value="1"/>
</dbReference>
<dbReference type="Pfam" id="PF00355">
    <property type="entry name" value="Rieske"/>
    <property type="match status" value="1"/>
</dbReference>
<feature type="domain" description="Rieske" evidence="14">
    <location>
        <begin position="330"/>
        <end position="398"/>
    </location>
</feature>
<dbReference type="Gene3D" id="2.102.10.10">
    <property type="entry name" value="Rieske [2Fe-2S] iron-sulphur domain"/>
    <property type="match status" value="1"/>
</dbReference>
<dbReference type="HOGENOM" id="CLU_055690_0_0_1"/>
<comment type="similarity">
    <text evidence="2">Belongs to the Rieske iron-sulfur protein family.</text>
</comment>
<dbReference type="SMR" id="E3L519"/>
<dbReference type="GO" id="GO:0005739">
    <property type="term" value="C:mitochondrion"/>
    <property type="evidence" value="ECO:0007669"/>
    <property type="project" value="GOC"/>
</dbReference>
<evidence type="ECO:0000256" key="4">
    <source>
        <dbReference type="ARBA" id="ARBA00022714"/>
    </source>
</evidence>
<dbReference type="GO" id="GO:0006122">
    <property type="term" value="P:mitochondrial electron transport, ubiquinol to cytochrome c"/>
    <property type="evidence" value="ECO:0000318"/>
    <property type="project" value="GO_Central"/>
</dbReference>
<dbReference type="InterPro" id="IPR037008">
    <property type="entry name" value="bc1_Rieske_TM_sf"/>
</dbReference>
<evidence type="ECO:0000256" key="9">
    <source>
        <dbReference type="ARBA" id="ARBA00023136"/>
    </source>
</evidence>
<keyword evidence="6" id="KW-1133">Transmembrane helix</keyword>
<dbReference type="Pfam" id="PF02921">
    <property type="entry name" value="UCR_TM"/>
    <property type="match status" value="1"/>
</dbReference>
<evidence type="ECO:0000256" key="2">
    <source>
        <dbReference type="ARBA" id="ARBA00010651"/>
    </source>
</evidence>
<dbReference type="PROSITE" id="PS51296">
    <property type="entry name" value="RIESKE"/>
    <property type="match status" value="1"/>
</dbReference>
<dbReference type="EMBL" id="DS178350">
    <property type="protein sequence ID" value="EFP91644.2"/>
    <property type="molecule type" value="Genomic_DNA"/>
</dbReference>
<evidence type="ECO:0000259" key="14">
    <source>
        <dbReference type="PROSITE" id="PS51296"/>
    </source>
</evidence>
<gene>
    <name evidence="15" type="ORF">PGTG_17500</name>
</gene>
<evidence type="ECO:0000256" key="5">
    <source>
        <dbReference type="ARBA" id="ARBA00022723"/>
    </source>
</evidence>
<dbReference type="Proteomes" id="UP000008783">
    <property type="component" value="Unassembled WGS sequence"/>
</dbReference>
<keyword evidence="5" id="KW-0479">Metal-binding</keyword>
<dbReference type="NCBIfam" id="TIGR01416">
    <property type="entry name" value="Rieske_proteo"/>
    <property type="match status" value="1"/>
</dbReference>
<keyword evidence="8" id="KW-0411">Iron-sulfur</keyword>
<accession>E3L519</accession>
<dbReference type="InParanoid" id="E3L519"/>
<dbReference type="STRING" id="418459.E3L519"/>
<dbReference type="GO" id="GO:0051537">
    <property type="term" value="F:2 iron, 2 sulfur cluster binding"/>
    <property type="evidence" value="ECO:0007669"/>
    <property type="project" value="UniProtKB-KW"/>
</dbReference>
<keyword evidence="7" id="KW-0408">Iron</keyword>
<dbReference type="KEGG" id="pgr:PGTG_17500"/>
<evidence type="ECO:0000256" key="10">
    <source>
        <dbReference type="ARBA" id="ARBA00023157"/>
    </source>
</evidence>
<evidence type="ECO:0000313" key="16">
    <source>
        <dbReference type="Proteomes" id="UP000008783"/>
    </source>
</evidence>
<dbReference type="VEuPathDB" id="FungiDB:PGTG_17500"/>
<keyword evidence="16" id="KW-1185">Reference proteome</keyword>
<dbReference type="InterPro" id="IPR005805">
    <property type="entry name" value="Rieske_Fe-S_prot_C"/>
</dbReference>
<reference evidence="16" key="2">
    <citation type="journal article" date="2011" name="Proc. Natl. Acad. Sci. U.S.A.">
        <title>Obligate biotrophy features unraveled by the genomic analysis of rust fungi.</title>
        <authorList>
            <person name="Duplessis S."/>
            <person name="Cuomo C.A."/>
            <person name="Lin Y.-C."/>
            <person name="Aerts A."/>
            <person name="Tisserant E."/>
            <person name="Veneault-Fourrey C."/>
            <person name="Joly D.L."/>
            <person name="Hacquard S."/>
            <person name="Amselem J."/>
            <person name="Cantarel B.L."/>
            <person name="Chiu R."/>
            <person name="Coutinho P.M."/>
            <person name="Feau N."/>
            <person name="Field M."/>
            <person name="Frey P."/>
            <person name="Gelhaye E."/>
            <person name="Goldberg J."/>
            <person name="Grabherr M.G."/>
            <person name="Kodira C.D."/>
            <person name="Kohler A."/>
            <person name="Kuees U."/>
            <person name="Lindquist E.A."/>
            <person name="Lucas S.M."/>
            <person name="Mago R."/>
            <person name="Mauceli E."/>
            <person name="Morin E."/>
            <person name="Murat C."/>
            <person name="Pangilinan J.L."/>
            <person name="Park R."/>
            <person name="Pearson M."/>
            <person name="Quesneville H."/>
            <person name="Rouhier N."/>
            <person name="Sakthikumar S."/>
            <person name="Salamov A.A."/>
            <person name="Schmutz J."/>
            <person name="Selles B."/>
            <person name="Shapiro H."/>
            <person name="Tanguay P."/>
            <person name="Tuskan G.A."/>
            <person name="Henrissat B."/>
            <person name="Van de Peer Y."/>
            <person name="Rouze P."/>
            <person name="Ellis J.G."/>
            <person name="Dodds P.N."/>
            <person name="Schein J.E."/>
            <person name="Zhong S."/>
            <person name="Hamelin R.C."/>
            <person name="Grigoriev I.V."/>
            <person name="Szabo L.J."/>
            <person name="Martin F."/>
        </authorList>
    </citation>
    <scope>NUCLEOTIDE SEQUENCE [LARGE SCALE GENOMIC DNA]</scope>
    <source>
        <strain evidence="16">CRL 75-36-700-3 / race SCCL</strain>
    </source>
</reference>
<comment type="subcellular location">
    <subcellularLocation>
        <location evidence="1">Membrane</location>
        <topology evidence="1">Single-pass membrane protein</topology>
    </subcellularLocation>
</comment>
<evidence type="ECO:0000256" key="1">
    <source>
        <dbReference type="ARBA" id="ARBA00004167"/>
    </source>
</evidence>
<dbReference type="FunCoup" id="E3L519">
    <property type="interactions" value="266"/>
</dbReference>
<evidence type="ECO:0000256" key="7">
    <source>
        <dbReference type="ARBA" id="ARBA00023004"/>
    </source>
</evidence>
<evidence type="ECO:0000256" key="13">
    <source>
        <dbReference type="SAM" id="MobiDB-lite"/>
    </source>
</evidence>
<feature type="compositionally biased region" description="Polar residues" evidence="13">
    <location>
        <begin position="199"/>
        <end position="217"/>
    </location>
</feature>
<dbReference type="PRINTS" id="PR00162">
    <property type="entry name" value="RIESKE"/>
</dbReference>
<evidence type="ECO:0000256" key="11">
    <source>
        <dbReference type="ARBA" id="ARBA00034078"/>
    </source>
</evidence>
<evidence type="ECO:0000256" key="12">
    <source>
        <dbReference type="ARBA" id="ARBA00072517"/>
    </source>
</evidence>
<keyword evidence="9" id="KW-0472">Membrane</keyword>
<keyword evidence="3" id="KW-0812">Transmembrane</keyword>
<feature type="compositionally biased region" description="Low complexity" evidence="13">
    <location>
        <begin position="64"/>
        <end position="80"/>
    </location>
</feature>
<feature type="region of interest" description="Disordered" evidence="13">
    <location>
        <begin position="138"/>
        <end position="157"/>
    </location>
</feature>
<dbReference type="PANTHER" id="PTHR10134">
    <property type="entry name" value="CYTOCHROME B-C1 COMPLEX SUBUNIT RIESKE, MITOCHONDRIAL"/>
    <property type="match status" value="1"/>
</dbReference>
<dbReference type="InterPro" id="IPR004192">
    <property type="entry name" value="Rieske_TM"/>
</dbReference>
<proteinExistence type="inferred from homology"/>
<feature type="region of interest" description="Disordered" evidence="13">
    <location>
        <begin position="24"/>
        <end position="83"/>
    </location>
</feature>
<comment type="cofactor">
    <cofactor evidence="11">
        <name>[2Fe-2S] cluster</name>
        <dbReference type="ChEBI" id="CHEBI:190135"/>
    </cofactor>
</comment>
<dbReference type="GeneID" id="10531582"/>
<dbReference type="Gene3D" id="1.20.5.270">
    <property type="entry name" value="Ubiquinol cytochrome reductase, transmembrane domain"/>
    <property type="match status" value="1"/>
</dbReference>
<dbReference type="GO" id="GO:0008121">
    <property type="term" value="F:quinol-cytochrome-c reductase activity"/>
    <property type="evidence" value="ECO:0007669"/>
    <property type="project" value="InterPro"/>
</dbReference>
<evidence type="ECO:0000256" key="8">
    <source>
        <dbReference type="ARBA" id="ARBA00023014"/>
    </source>
</evidence>
<dbReference type="AlphaFoldDB" id="E3L519"/>
<keyword evidence="4" id="KW-0001">2Fe-2S</keyword>
<reference key="1">
    <citation type="submission" date="2007-01" db="EMBL/GenBank/DDBJ databases">
        <title>The Genome Sequence of Puccinia graminis f. sp. tritici Strain CRL 75-36-700-3.</title>
        <authorList>
            <consortium name="The Broad Institute Genome Sequencing Platform"/>
            <person name="Birren B."/>
            <person name="Lander E."/>
            <person name="Galagan J."/>
            <person name="Nusbaum C."/>
            <person name="Devon K."/>
            <person name="Cuomo C."/>
            <person name="Jaffe D."/>
            <person name="Butler J."/>
            <person name="Alvarez P."/>
            <person name="Gnerre S."/>
            <person name="Grabherr M."/>
            <person name="Mauceli E."/>
            <person name="Brockman W."/>
            <person name="Young S."/>
            <person name="LaButti K."/>
            <person name="Sykes S."/>
            <person name="DeCaprio D."/>
            <person name="Crawford M."/>
            <person name="Koehrsen M."/>
            <person name="Engels R."/>
            <person name="Montgomery P."/>
            <person name="Pearson M."/>
            <person name="Howarth C."/>
            <person name="Larson L."/>
            <person name="White J."/>
            <person name="Zeng Q."/>
            <person name="Kodira C."/>
            <person name="Yandava C."/>
            <person name="Alvarado L."/>
            <person name="O'Leary S."/>
            <person name="Szabo L."/>
            <person name="Dean R."/>
            <person name="Schein J."/>
        </authorList>
    </citation>
    <scope>NUCLEOTIDE SEQUENCE</scope>
    <source>
        <strain>CRL 75-36-700-3</strain>
    </source>
</reference>
<dbReference type="GO" id="GO:0046872">
    <property type="term" value="F:metal ion binding"/>
    <property type="evidence" value="ECO:0007669"/>
    <property type="project" value="UniProtKB-KW"/>
</dbReference>
<evidence type="ECO:0000256" key="6">
    <source>
        <dbReference type="ARBA" id="ARBA00022989"/>
    </source>
</evidence>
<name>E3L519_PUCGT</name>
<dbReference type="GO" id="GO:0016491">
    <property type="term" value="F:oxidoreductase activity"/>
    <property type="evidence" value="ECO:0000318"/>
    <property type="project" value="GO_Central"/>
</dbReference>
<feature type="region of interest" description="Disordered" evidence="13">
    <location>
        <begin position="199"/>
        <end position="218"/>
    </location>
</feature>
<dbReference type="RefSeq" id="XP_003336063.2">
    <property type="nucleotide sequence ID" value="XM_003336015.2"/>
</dbReference>
<dbReference type="InterPro" id="IPR006317">
    <property type="entry name" value="Ubiquinol_cyt_c_Rdtase_Fe-S-su"/>
</dbReference>
<sequence>MQKQKLKGLKILWKFTFNLIPKPDRVPGIGSPGRSAWGRGRSRCTGPGEARAQENRTHLTGHRTQPQETTQPTTSSDSTSKANNYTNQAKLSKMVLNNLTANWASLSRKSFTLPTTVAACPKGIPIAPRVNLAARSAHDAHGEHHDEAHGPSSIKDRHNFRIPSFAARVNVPTCSIAQLSSRTPINANPTLSHHRQFGTSTAKNSMIPKSSGSASFQDTREVPNYSSYKTVSEDSGRVFSYLMVGSMGLVTASGAKSLVSDFLTNLSASADVLALAKVEIDLANIPEGKNVIIKWRGKPVFIRHRTPAEIDEANSVDISSLRDPQADSDRAKRPEWLVMLGVCTHLGCVPIGEAGDFGGWYCPCHGSHYDISGRARRGPAPLNLEVPAYDFNDEEGKLIIG</sequence>
<dbReference type="FunFam" id="2.102.10.10:FF:000001">
    <property type="entry name" value="Cytochrome b-c1 complex subunit Rieske, mitochondrial"/>
    <property type="match status" value="1"/>
</dbReference>
<dbReference type="SUPFAM" id="SSF81502">
    <property type="entry name" value="ISP transmembrane anchor"/>
    <property type="match status" value="1"/>
</dbReference>
<evidence type="ECO:0000313" key="15">
    <source>
        <dbReference type="EMBL" id="EFP91644.2"/>
    </source>
</evidence>
<evidence type="ECO:0000256" key="3">
    <source>
        <dbReference type="ARBA" id="ARBA00022692"/>
    </source>
</evidence>
<dbReference type="eggNOG" id="KOG1671">
    <property type="taxonomic scope" value="Eukaryota"/>
</dbReference>
<dbReference type="OrthoDB" id="1637982at2759"/>
<organism evidence="15 16">
    <name type="scientific">Puccinia graminis f. sp. tritici (strain CRL 75-36-700-3 / race SCCL)</name>
    <name type="common">Black stem rust fungus</name>
    <dbReference type="NCBI Taxonomy" id="418459"/>
    <lineage>
        <taxon>Eukaryota</taxon>
        <taxon>Fungi</taxon>
        <taxon>Dikarya</taxon>
        <taxon>Basidiomycota</taxon>
        <taxon>Pucciniomycotina</taxon>
        <taxon>Pucciniomycetes</taxon>
        <taxon>Pucciniales</taxon>
        <taxon>Pucciniaceae</taxon>
        <taxon>Puccinia</taxon>
    </lineage>
</organism>